<proteinExistence type="predicted"/>
<evidence type="ECO:0000313" key="2">
    <source>
        <dbReference type="EMBL" id="CAJ74484.1"/>
    </source>
</evidence>
<dbReference type="GO" id="GO:0006799">
    <property type="term" value="P:polyphosphate biosynthetic process"/>
    <property type="evidence" value="ECO:0007669"/>
    <property type="project" value="UniProtKB-ARBA"/>
</dbReference>
<dbReference type="RefSeq" id="WP_169704141.1">
    <property type="nucleotide sequence ID" value="NZ_OCTL01000125.1"/>
</dbReference>
<reference evidence="2" key="1">
    <citation type="journal article" date="2006" name="Nature">
        <title>Deciphering the evolution and metabolism of an anammox bacterium from a community genome.</title>
        <authorList>
            <person name="Strous M."/>
            <person name="Pelletier E."/>
            <person name="Mangenot S."/>
            <person name="Rattei T."/>
            <person name="Lehner A."/>
            <person name="Taylor M.W."/>
            <person name="Horn M."/>
            <person name="Daims H."/>
            <person name="Bartol-Mavel D."/>
            <person name="Wincker P."/>
            <person name="Barbe V."/>
            <person name="Fonknechten N."/>
            <person name="Vallenet D."/>
            <person name="Segurens B."/>
            <person name="Schenowitz-Truong C."/>
            <person name="Medigue C."/>
            <person name="Collingro A."/>
            <person name="Snel B."/>
            <person name="Dutilh B.E."/>
            <person name="OpDenCamp H.J.M."/>
            <person name="vanDerDrift C."/>
            <person name="Cirpus I."/>
            <person name="vanDePas-Schoonen K.T."/>
            <person name="Harhangi H.R."/>
            <person name="vanNiftrik L."/>
            <person name="Schmid M."/>
            <person name="Keltjens J."/>
            <person name="vanDeVossenberg J."/>
            <person name="Kartal B."/>
            <person name="Meier H."/>
            <person name="Frishman D."/>
            <person name="Huynen M.A."/>
            <person name="Mewes H."/>
            <person name="Weissenbach J."/>
            <person name="Jetten M.S.M."/>
            <person name="Wagner M."/>
            <person name="LePaslier D."/>
        </authorList>
    </citation>
    <scope>NUCLEOTIDE SEQUENCE</scope>
</reference>
<organism evidence="2">
    <name type="scientific">Kuenenia stuttgartiensis</name>
    <dbReference type="NCBI Taxonomy" id="174633"/>
    <lineage>
        <taxon>Bacteria</taxon>
        <taxon>Pseudomonadati</taxon>
        <taxon>Planctomycetota</taxon>
        <taxon>Candidatus Brocadiia</taxon>
        <taxon>Candidatus Brocadiales</taxon>
        <taxon>Candidatus Brocadiaceae</taxon>
        <taxon>Candidatus Kuenenia</taxon>
    </lineage>
</organism>
<dbReference type="Pfam" id="PF09359">
    <property type="entry name" value="VTC"/>
    <property type="match status" value="1"/>
</dbReference>
<dbReference type="InterPro" id="IPR042267">
    <property type="entry name" value="VTC_sf"/>
</dbReference>
<evidence type="ECO:0000259" key="1">
    <source>
        <dbReference type="Pfam" id="PF09359"/>
    </source>
</evidence>
<dbReference type="CDD" id="cd07750">
    <property type="entry name" value="PolyPPase_VTC_like"/>
    <property type="match status" value="1"/>
</dbReference>
<reference evidence="2" key="2">
    <citation type="submission" date="2006-01" db="EMBL/GenBank/DDBJ databases">
        <authorList>
            <person name="Genoscope"/>
        </authorList>
    </citation>
    <scope>NUCLEOTIDE SEQUENCE</scope>
</reference>
<feature type="domain" description="VTC" evidence="1">
    <location>
        <begin position="12"/>
        <end position="247"/>
    </location>
</feature>
<dbReference type="EMBL" id="CT573071">
    <property type="protein sequence ID" value="CAJ74484.1"/>
    <property type="molecule type" value="Genomic_DNA"/>
</dbReference>
<protein>
    <recommendedName>
        <fullName evidence="1">VTC domain-containing protein</fullName>
    </recommendedName>
</protein>
<name>Q1Q3A0_KUEST</name>
<dbReference type="InterPro" id="IPR018966">
    <property type="entry name" value="VTC_domain"/>
</dbReference>
<accession>Q1Q3A0</accession>
<dbReference type="AlphaFoldDB" id="Q1Q3A0"/>
<gene>
    <name evidence="2" type="ORF">kuste3721</name>
</gene>
<sequence length="254" mass="30409">MIEETALTIRRRYELEFVIPKEMIEPISRFASIYCSPDKYSSNADNGFYCINNLHFDTPDYLFLMQRLDKCNRRLHLRIRSYPNSKKYRCFLEVKEKTGDIVNKYRAPLYDENWRRMFEDLDYSLCEEKDFDPNSSKTHFLKTAYFYNATPKMLSQYWRKVYVSNVNEYARVTFDTGLRYQPAEGYCIIPDENKMVSLDDETLFAPECNVILELKCYTMQVPLWMIDLIRHFNLQRRGFSKYVAGIICIVLTQN</sequence>
<dbReference type="Gene3D" id="3.20.100.30">
    <property type="entry name" value="VTC, catalytic tunnel domain"/>
    <property type="match status" value="1"/>
</dbReference>